<dbReference type="EMBL" id="BNJJ01000002">
    <property type="protein sequence ID" value="GHO82859.1"/>
    <property type="molecule type" value="Genomic_DNA"/>
</dbReference>
<feature type="transmembrane region" description="Helical" evidence="4">
    <location>
        <begin position="243"/>
        <end position="261"/>
    </location>
</feature>
<dbReference type="RefSeq" id="WP_201360497.1">
    <property type="nucleotide sequence ID" value="NZ_BNJJ01000002.1"/>
</dbReference>
<dbReference type="Pfam" id="PF00488">
    <property type="entry name" value="MutS_V"/>
    <property type="match status" value="1"/>
</dbReference>
<dbReference type="InterPro" id="IPR045076">
    <property type="entry name" value="MutS"/>
</dbReference>
<dbReference type="PANTHER" id="PTHR11361">
    <property type="entry name" value="DNA MISMATCH REPAIR PROTEIN MUTS FAMILY MEMBER"/>
    <property type="match status" value="1"/>
</dbReference>
<keyword evidence="4" id="KW-0472">Membrane</keyword>
<sequence length="621" mass="71218">MESTFSKQKILERQLEHIQHRLAQTRQLDQNNKVRTLGVVGGGIFLTIVGLATVHWLGFIFLLATCLGFYLLARFQPNVNQSVLRYQVWLRMLEAQQARLNLNWDGMPPVPPREEQEVDHPFEIDLDISGERSLHRLLNTAVSLEGTLRLRDWLLEPEPDIDIIQDRQTLVRELIPLTRFRHKLLLYSLFATRFTSGPVDGDRLLDWLEAQAESKQTLSSLLVACGLVALFYLSVLLFVFEHISPLFCVITLIASFIWYLMTKREQGHLAEDTHTQRVAFGQLQFIFSYLEKYPYTKKSRLRTLCAPFFEHGDRRPSLLLKQLERITSLATLARSPEAWAILNALIPIGAITAYRLDQCKALIAQYLPIWLDVWYELEAICSLANFAYLNPEYTFPEIVTGKQTRAATVFQARELGHPMIKKERKVVNDFQMEEDGEILLITGSNMAGKSTFLRTLGVNLCLSYAGSVVNASLLRASLFEIYACIRVTDSLADGYSYFYAEVRRLKSLLDAIDENTRYPIFFLIDEIFKGTNNYERLIGSEAYMRALVEKKCTGAISTHDLELVKLSELFPIIKNAHFRENIIDGQMVFEYLLREGPSPTRNALRIMQMEGLPINWDAISS</sequence>
<name>A0ABQ3VA37_9CHLR</name>
<evidence type="ECO:0000256" key="4">
    <source>
        <dbReference type="SAM" id="Phobius"/>
    </source>
</evidence>
<protein>
    <submittedName>
        <fullName evidence="6">DNA mismatch repair protein</fullName>
    </submittedName>
</protein>
<comment type="caution">
    <text evidence="6">The sequence shown here is derived from an EMBL/GenBank/DDBJ whole genome shotgun (WGS) entry which is preliminary data.</text>
</comment>
<keyword evidence="7" id="KW-1185">Reference proteome</keyword>
<dbReference type="SMART" id="SM00534">
    <property type="entry name" value="MUTSac"/>
    <property type="match status" value="1"/>
</dbReference>
<evidence type="ECO:0000256" key="3">
    <source>
        <dbReference type="ARBA" id="ARBA00023125"/>
    </source>
</evidence>
<feature type="domain" description="DNA mismatch repair proteins mutS family" evidence="5">
    <location>
        <begin position="436"/>
        <end position="621"/>
    </location>
</feature>
<evidence type="ECO:0000256" key="1">
    <source>
        <dbReference type="ARBA" id="ARBA00022741"/>
    </source>
</evidence>
<keyword evidence="2" id="KW-0067">ATP-binding</keyword>
<keyword evidence="4" id="KW-1133">Transmembrane helix</keyword>
<proteinExistence type="predicted"/>
<dbReference type="Gene3D" id="3.40.50.300">
    <property type="entry name" value="P-loop containing nucleotide triphosphate hydrolases"/>
    <property type="match status" value="1"/>
</dbReference>
<dbReference type="InterPro" id="IPR000432">
    <property type="entry name" value="DNA_mismatch_repair_MutS_C"/>
</dbReference>
<dbReference type="PANTHER" id="PTHR11361:SF99">
    <property type="entry name" value="DNA MISMATCH REPAIR PROTEIN"/>
    <property type="match status" value="1"/>
</dbReference>
<dbReference type="InterPro" id="IPR036187">
    <property type="entry name" value="DNA_mismatch_repair_MutS_sf"/>
</dbReference>
<dbReference type="SUPFAM" id="SSF52540">
    <property type="entry name" value="P-loop containing nucleoside triphosphate hydrolases"/>
    <property type="match status" value="1"/>
</dbReference>
<dbReference type="InterPro" id="IPR027417">
    <property type="entry name" value="P-loop_NTPase"/>
</dbReference>
<dbReference type="Proteomes" id="UP000635565">
    <property type="component" value="Unassembled WGS sequence"/>
</dbReference>
<gene>
    <name evidence="6" type="ORF">KSZ_08650</name>
</gene>
<feature type="transmembrane region" description="Helical" evidence="4">
    <location>
        <begin position="218"/>
        <end position="237"/>
    </location>
</feature>
<dbReference type="SUPFAM" id="SSF48334">
    <property type="entry name" value="DNA repair protein MutS, domain III"/>
    <property type="match status" value="1"/>
</dbReference>
<evidence type="ECO:0000259" key="5">
    <source>
        <dbReference type="SMART" id="SM00534"/>
    </source>
</evidence>
<keyword evidence="4" id="KW-0812">Transmembrane</keyword>
<keyword evidence="3" id="KW-0238">DNA-binding</keyword>
<keyword evidence="1" id="KW-0547">Nucleotide-binding</keyword>
<feature type="transmembrane region" description="Helical" evidence="4">
    <location>
        <begin position="44"/>
        <end position="72"/>
    </location>
</feature>
<dbReference type="Gene3D" id="1.10.1420.10">
    <property type="match status" value="1"/>
</dbReference>
<evidence type="ECO:0000313" key="6">
    <source>
        <dbReference type="EMBL" id="GHO82859.1"/>
    </source>
</evidence>
<evidence type="ECO:0000256" key="2">
    <source>
        <dbReference type="ARBA" id="ARBA00022840"/>
    </source>
</evidence>
<organism evidence="6 7">
    <name type="scientific">Dictyobacter formicarum</name>
    <dbReference type="NCBI Taxonomy" id="2778368"/>
    <lineage>
        <taxon>Bacteria</taxon>
        <taxon>Bacillati</taxon>
        <taxon>Chloroflexota</taxon>
        <taxon>Ktedonobacteria</taxon>
        <taxon>Ktedonobacterales</taxon>
        <taxon>Dictyobacteraceae</taxon>
        <taxon>Dictyobacter</taxon>
    </lineage>
</organism>
<accession>A0ABQ3VA37</accession>
<dbReference type="CDD" id="cd03283">
    <property type="entry name" value="ABC_MutS-like"/>
    <property type="match status" value="1"/>
</dbReference>
<reference evidence="6 7" key="1">
    <citation type="journal article" date="2021" name="Int. J. Syst. Evol. Microbiol.">
        <title>Reticulibacter mediterranei gen. nov., sp. nov., within the new family Reticulibacteraceae fam. nov., and Ktedonospora formicarum gen. nov., sp. nov., Ktedonobacter robiniae sp. nov., Dictyobacter formicarum sp. nov. and Dictyobacter arantiisoli sp. nov., belonging to the class Ktedonobacteria.</title>
        <authorList>
            <person name="Yabe S."/>
            <person name="Zheng Y."/>
            <person name="Wang C.M."/>
            <person name="Sakai Y."/>
            <person name="Abe K."/>
            <person name="Yokota A."/>
            <person name="Donadio S."/>
            <person name="Cavaletti L."/>
            <person name="Monciardini P."/>
        </authorList>
    </citation>
    <scope>NUCLEOTIDE SEQUENCE [LARGE SCALE GENOMIC DNA]</scope>
    <source>
        <strain evidence="6 7">SOSP1-9</strain>
    </source>
</reference>
<evidence type="ECO:0000313" key="7">
    <source>
        <dbReference type="Proteomes" id="UP000635565"/>
    </source>
</evidence>